<dbReference type="CDD" id="cd03590">
    <property type="entry name" value="CLECT_DC-SIGN_like"/>
    <property type="match status" value="1"/>
</dbReference>
<dbReference type="PROSITE" id="PS00615">
    <property type="entry name" value="C_TYPE_LECTIN_1"/>
    <property type="match status" value="1"/>
</dbReference>
<dbReference type="InterPro" id="IPR016187">
    <property type="entry name" value="CTDL_fold"/>
</dbReference>
<evidence type="ECO:0000259" key="4">
    <source>
        <dbReference type="PROSITE" id="PS50041"/>
    </source>
</evidence>
<dbReference type="SMART" id="SM00034">
    <property type="entry name" value="CLECT"/>
    <property type="match status" value="1"/>
</dbReference>
<dbReference type="InterPro" id="IPR050111">
    <property type="entry name" value="C-type_lectin/snaclec_domain"/>
</dbReference>
<keyword evidence="3" id="KW-0175">Coiled coil</keyword>
<evidence type="ECO:0000256" key="2">
    <source>
        <dbReference type="ARBA" id="ARBA00023157"/>
    </source>
</evidence>
<feature type="domain" description="C-type lectin" evidence="4">
    <location>
        <begin position="71"/>
        <end position="187"/>
    </location>
</feature>
<dbReference type="Gene3D" id="3.10.100.10">
    <property type="entry name" value="Mannose-Binding Protein A, subunit A"/>
    <property type="match status" value="1"/>
</dbReference>
<protein>
    <recommendedName>
        <fullName evidence="4">C-type lectin domain-containing protein</fullName>
    </recommendedName>
</protein>
<dbReference type="Pfam" id="PF00059">
    <property type="entry name" value="Lectin_C"/>
    <property type="match status" value="1"/>
</dbReference>
<reference evidence="6" key="1">
    <citation type="submission" date="2020-03" db="EMBL/GenBank/DDBJ databases">
        <title>Evolution of repeat sequences and sex chromosomes of tilapia species revealed by chromosome-level genomes.</title>
        <authorList>
            <person name="Xu L."/>
            <person name="Tao W."/>
            <person name="Wang D."/>
            <person name="Zhou Q."/>
        </authorList>
    </citation>
    <scope>NUCLEOTIDE SEQUENCE [LARGE SCALE GENOMIC DNA]</scope>
    <source>
        <strain evidence="6">Israel</strain>
    </source>
</reference>
<reference evidence="5" key="3">
    <citation type="submission" date="2025-09" db="UniProtKB">
        <authorList>
            <consortium name="Ensembl"/>
        </authorList>
    </citation>
    <scope>IDENTIFICATION</scope>
</reference>
<keyword evidence="6" id="KW-1185">Reference proteome</keyword>
<evidence type="ECO:0000256" key="1">
    <source>
        <dbReference type="ARBA" id="ARBA00022734"/>
    </source>
</evidence>
<evidence type="ECO:0000313" key="5">
    <source>
        <dbReference type="Ensembl" id="ENSOABP00000072868.1"/>
    </source>
</evidence>
<dbReference type="InterPro" id="IPR018378">
    <property type="entry name" value="C-type_lectin_CS"/>
</dbReference>
<dbReference type="Ensembl" id="ENSOABT00000077281.1">
    <property type="protein sequence ID" value="ENSOABP00000072868.1"/>
    <property type="gene ID" value="ENSOABG00000029776.1"/>
</dbReference>
<keyword evidence="2" id="KW-1015">Disulfide bond</keyword>
<evidence type="ECO:0000256" key="3">
    <source>
        <dbReference type="SAM" id="Coils"/>
    </source>
</evidence>
<dbReference type="GO" id="GO:0030246">
    <property type="term" value="F:carbohydrate binding"/>
    <property type="evidence" value="ECO:0007669"/>
    <property type="project" value="UniProtKB-KW"/>
</dbReference>
<dbReference type="PANTHER" id="PTHR22803">
    <property type="entry name" value="MANNOSE, PHOSPHOLIPASE, LECTIN RECEPTOR RELATED"/>
    <property type="match status" value="1"/>
</dbReference>
<reference evidence="5" key="2">
    <citation type="submission" date="2025-08" db="UniProtKB">
        <authorList>
            <consortium name="Ensembl"/>
        </authorList>
    </citation>
    <scope>IDENTIFICATION</scope>
</reference>
<feature type="coiled-coil region" evidence="3">
    <location>
        <begin position="19"/>
        <end position="53"/>
    </location>
</feature>
<dbReference type="InterPro" id="IPR033989">
    <property type="entry name" value="CD209-like_CTLD"/>
</dbReference>
<dbReference type="AlphaFoldDB" id="A0AAZ1XZA3"/>
<dbReference type="Proteomes" id="UP000472276">
    <property type="component" value="Unassembled WGS sequence"/>
</dbReference>
<dbReference type="InterPro" id="IPR001304">
    <property type="entry name" value="C-type_lectin-like"/>
</dbReference>
<accession>A0AAZ1XZA3</accession>
<evidence type="ECO:0000313" key="6">
    <source>
        <dbReference type="Proteomes" id="UP000472276"/>
    </source>
</evidence>
<dbReference type="InterPro" id="IPR016186">
    <property type="entry name" value="C-type_lectin-like/link_sf"/>
</dbReference>
<dbReference type="PROSITE" id="PS50041">
    <property type="entry name" value="C_TYPE_LECTIN_2"/>
    <property type="match status" value="1"/>
</dbReference>
<keyword evidence="1" id="KW-0430">Lectin</keyword>
<sequence>MTEERDLLNKKFSAVSNQLSSMTEERDLLNKNISAVSNQLSSMNEERDLLTKKLLCFYNQIKQCPAGWSSFSCSCYLLSERSGSWNQARNDCRDRGADLVVIDCAKEQNFLTTIIKENTWIGLTDNGMEGQWKWVDGTPLTLANWATNEPNNGGSLTSEEDCVHIRAEDQRTWNDISCTASMKWICKKIP</sequence>
<organism evidence="5 6">
    <name type="scientific">Oreochromis aureus</name>
    <name type="common">Israeli tilapia</name>
    <name type="synonym">Chromis aureus</name>
    <dbReference type="NCBI Taxonomy" id="47969"/>
    <lineage>
        <taxon>Eukaryota</taxon>
        <taxon>Metazoa</taxon>
        <taxon>Chordata</taxon>
        <taxon>Craniata</taxon>
        <taxon>Vertebrata</taxon>
        <taxon>Euteleostomi</taxon>
        <taxon>Actinopterygii</taxon>
        <taxon>Neopterygii</taxon>
        <taxon>Teleostei</taxon>
        <taxon>Neoteleostei</taxon>
        <taxon>Acanthomorphata</taxon>
        <taxon>Ovalentaria</taxon>
        <taxon>Cichlomorphae</taxon>
        <taxon>Cichliformes</taxon>
        <taxon>Cichlidae</taxon>
        <taxon>African cichlids</taxon>
        <taxon>Pseudocrenilabrinae</taxon>
        <taxon>Oreochromini</taxon>
        <taxon>Oreochromis</taxon>
    </lineage>
</organism>
<name>A0AAZ1XZA3_OREAU</name>
<dbReference type="SUPFAM" id="SSF56436">
    <property type="entry name" value="C-type lectin-like"/>
    <property type="match status" value="1"/>
</dbReference>
<proteinExistence type="predicted"/>